<dbReference type="Pfam" id="PF11184">
    <property type="entry name" value="DUF2969"/>
    <property type="match status" value="1"/>
</dbReference>
<evidence type="ECO:0000313" key="1">
    <source>
        <dbReference type="EMBL" id="MBM7637106.1"/>
    </source>
</evidence>
<evidence type="ECO:0008006" key="3">
    <source>
        <dbReference type="Google" id="ProtNLM"/>
    </source>
</evidence>
<proteinExistence type="predicted"/>
<comment type="caution">
    <text evidence="1">The sequence shown here is derived from an EMBL/GenBank/DDBJ whole genome shotgun (WGS) entry which is preliminary data.</text>
</comment>
<name>A0ABS2PP01_9STRE</name>
<evidence type="ECO:0000313" key="2">
    <source>
        <dbReference type="Proteomes" id="UP000809081"/>
    </source>
</evidence>
<dbReference type="InterPro" id="IPR021351">
    <property type="entry name" value="DUF2969"/>
</dbReference>
<dbReference type="Proteomes" id="UP000809081">
    <property type="component" value="Unassembled WGS sequence"/>
</dbReference>
<accession>A0ABS2PP01</accession>
<gene>
    <name evidence="1" type="ORF">JOC31_001947</name>
</gene>
<organism evidence="1 2">
    <name type="scientific">Streptococcus saliviloxodontae</name>
    <dbReference type="NCBI Taxonomy" id="1349416"/>
    <lineage>
        <taxon>Bacteria</taxon>
        <taxon>Bacillati</taxon>
        <taxon>Bacillota</taxon>
        <taxon>Bacilli</taxon>
        <taxon>Lactobacillales</taxon>
        <taxon>Streptococcaceae</taxon>
        <taxon>Streptococcus</taxon>
    </lineage>
</organism>
<keyword evidence="2" id="KW-1185">Reference proteome</keyword>
<protein>
    <recommendedName>
        <fullName evidence="3">DUF2969 domain-containing protein</fullName>
    </recommendedName>
</protein>
<reference evidence="1 2" key="1">
    <citation type="submission" date="2021-01" db="EMBL/GenBank/DDBJ databases">
        <title>Genomic Encyclopedia of Type Strains, Phase IV (KMG-IV): sequencing the most valuable type-strain genomes for metagenomic binning, comparative biology and taxonomic classification.</title>
        <authorList>
            <person name="Goeker M."/>
        </authorList>
    </citation>
    <scope>NUCLEOTIDE SEQUENCE [LARGE SCALE GENOMIC DNA]</scope>
    <source>
        <strain evidence="1 2">DSM 27513</strain>
    </source>
</reference>
<dbReference type="RefSeq" id="WP_205017949.1">
    <property type="nucleotide sequence ID" value="NZ_JAFBEI010000067.1"/>
</dbReference>
<dbReference type="EMBL" id="JAFBEI010000067">
    <property type="protein sequence ID" value="MBM7637106.1"/>
    <property type="molecule type" value="Genomic_DNA"/>
</dbReference>
<sequence>MSKKDKKIEIQISDAKLTVNNIKLDGYSLSIGKKEIGEIAELDGQFAVVKEGAVSTFHKQLDAAVAIIVEEYNLNR</sequence>